<accession>A0A1S7QRJ8</accession>
<organism evidence="1 2">
    <name type="scientific">Agrobacterium deltaense Zutra 3/1</name>
    <dbReference type="NCBI Taxonomy" id="1183427"/>
    <lineage>
        <taxon>Bacteria</taxon>
        <taxon>Pseudomonadati</taxon>
        <taxon>Pseudomonadota</taxon>
        <taxon>Alphaproteobacteria</taxon>
        <taxon>Hyphomicrobiales</taxon>
        <taxon>Rhizobiaceae</taxon>
        <taxon>Rhizobium/Agrobacterium group</taxon>
        <taxon>Agrobacterium</taxon>
    </lineage>
</organism>
<evidence type="ECO:0000313" key="1">
    <source>
        <dbReference type="EMBL" id="CUX40654.1"/>
    </source>
</evidence>
<gene>
    <name evidence="1" type="ORF">AGR7C_Lc100051</name>
</gene>
<proteinExistence type="predicted"/>
<reference evidence="1 2" key="1">
    <citation type="submission" date="2016-01" db="EMBL/GenBank/DDBJ databases">
        <authorList>
            <person name="Oliw E.H."/>
        </authorList>
    </citation>
    <scope>NUCLEOTIDE SEQUENCE [LARGE SCALE GENOMIC DNA]</scope>
    <source>
        <strain evidence="1 2">Zutra 3-1</strain>
    </source>
</reference>
<evidence type="ECO:0000313" key="2">
    <source>
        <dbReference type="Proteomes" id="UP000191987"/>
    </source>
</evidence>
<sequence>MASAAQQAQRCRRYFLATLNIAANCSLMLPCRNRRLFRERADNLSTLFISAATHCPMRSFRMLNKVNFLSARKKQCSVGGCEIGSDQVFINLTQLAIKIVTSFMKAENLDP</sequence>
<name>A0A1S7QRJ8_9HYPH</name>
<dbReference type="EMBL" id="FBWG01000028">
    <property type="protein sequence ID" value="CUX40654.1"/>
    <property type="molecule type" value="Genomic_DNA"/>
</dbReference>
<dbReference type="AlphaFoldDB" id="A0A1S7QRJ8"/>
<dbReference type="Proteomes" id="UP000191987">
    <property type="component" value="Unassembled WGS sequence"/>
</dbReference>
<protein>
    <submittedName>
        <fullName evidence="1">Uncharacterized protein</fullName>
    </submittedName>
</protein>